<keyword evidence="3" id="KW-1185">Reference proteome</keyword>
<evidence type="ECO:0000313" key="2">
    <source>
        <dbReference type="EMBL" id="GMI14202.1"/>
    </source>
</evidence>
<dbReference type="Proteomes" id="UP001165160">
    <property type="component" value="Unassembled WGS sequence"/>
</dbReference>
<feature type="compositionally biased region" description="Low complexity" evidence="1">
    <location>
        <begin position="1"/>
        <end position="41"/>
    </location>
</feature>
<reference evidence="3" key="1">
    <citation type="journal article" date="2023" name="Commun. Biol.">
        <title>Genome analysis of Parmales, the sister group of diatoms, reveals the evolutionary specialization of diatoms from phago-mixotrophs to photoautotrophs.</title>
        <authorList>
            <person name="Ban H."/>
            <person name="Sato S."/>
            <person name="Yoshikawa S."/>
            <person name="Yamada K."/>
            <person name="Nakamura Y."/>
            <person name="Ichinomiya M."/>
            <person name="Sato N."/>
            <person name="Blanc-Mathieu R."/>
            <person name="Endo H."/>
            <person name="Kuwata A."/>
            <person name="Ogata H."/>
        </authorList>
    </citation>
    <scope>NUCLEOTIDE SEQUENCE [LARGE SCALE GENOMIC DNA]</scope>
    <source>
        <strain evidence="3">NIES 3699</strain>
    </source>
</reference>
<organism evidence="2 3">
    <name type="scientific">Triparma verrucosa</name>
    <dbReference type="NCBI Taxonomy" id="1606542"/>
    <lineage>
        <taxon>Eukaryota</taxon>
        <taxon>Sar</taxon>
        <taxon>Stramenopiles</taxon>
        <taxon>Ochrophyta</taxon>
        <taxon>Bolidophyceae</taxon>
        <taxon>Parmales</taxon>
        <taxon>Triparmaceae</taxon>
        <taxon>Triparma</taxon>
    </lineage>
</organism>
<gene>
    <name evidence="2" type="ORF">TrVE_jg9335</name>
</gene>
<name>A0A9W7FL58_9STRA</name>
<proteinExistence type="predicted"/>
<feature type="region of interest" description="Disordered" evidence="1">
    <location>
        <begin position="384"/>
        <end position="406"/>
    </location>
</feature>
<dbReference type="AlphaFoldDB" id="A0A9W7FL58"/>
<comment type="caution">
    <text evidence="2">The sequence shown here is derived from an EMBL/GenBank/DDBJ whole genome shotgun (WGS) entry which is preliminary data.</text>
</comment>
<feature type="region of interest" description="Disordered" evidence="1">
    <location>
        <begin position="1"/>
        <end position="56"/>
    </location>
</feature>
<feature type="compositionally biased region" description="Gly residues" evidence="1">
    <location>
        <begin position="388"/>
        <end position="397"/>
    </location>
</feature>
<evidence type="ECO:0000313" key="3">
    <source>
        <dbReference type="Proteomes" id="UP001165160"/>
    </source>
</evidence>
<protein>
    <submittedName>
        <fullName evidence="2">Uncharacterized protein</fullName>
    </submittedName>
</protein>
<dbReference type="EMBL" id="BRXX01000492">
    <property type="protein sequence ID" value="GMI14202.1"/>
    <property type="molecule type" value="Genomic_DNA"/>
</dbReference>
<evidence type="ECO:0000256" key="1">
    <source>
        <dbReference type="SAM" id="MobiDB-lite"/>
    </source>
</evidence>
<sequence length="633" mass="69498">MASLMASPPSLAPSPDSSSQSLGSSEGSSEGSSSSSTLSPSNHPLHFTASPTLPPSPLSLDDGNAALTLMDLTYKICNQITNDTMGQIVLHPLPHPNTNNNNNVSVSAGAGESEREVGESHNQVLIRSEAERVYSRLRAQMLSSSLSHSEIHQQQQRQQRQQQDDSIFFDASDLFTTRMSSLTSHWLPLFQRSFTLVKDLLRRRFEEVVGISIADLTDDASVGMPSFSSLVAAIIDKAIDECSLSVEERVEEILRREESPLSLASGGGEVLENIRRKRVERFKSKVEDVIENGVGKDLKSVLIEDLGPWFMEAHGAHPSSIRINDANSIIASHRKAAATRAADNIVSAIETMLADVPGKVEEELLRVATEGEDADLRDIVSRASGRVRGPGAGGGGRGGKRPKSRQEIRARQIRARGGDENLVAVFERRVDDPESSTGIFEWLGTKGEREAWKNPAEEGLVKVQTRVVGLRDGGGDGILQIVGVGSVKRKWHEGIGGIWKGTTARDLRFDIGSRMQVDVKGVQVAICGGKGGTGRWRIYSGALIKSEIIWTETIVEQAFVEEEEEEEEEEEDKGKVIFLQMQMKTKENTNSRNKCRFVRMVMEGEEQGVQEEEEEKDSIRIKGVELFGELFRA</sequence>
<accession>A0A9W7FL58</accession>